<sequence length="140" mass="16085">MEGVRFLYPLTPHLQPQPRRVKENTETRKFGRYSQTLPYFSRSTSLIPSLTTTTTTTTNSLIQYHTRSPSPSSENPHSYLYPTTLSYHLPPHPPSLSCSDPDRCVNNNIFPIHLCFGHVMHHIQRTPWLGLFTVYATNTN</sequence>
<protein>
    <submittedName>
        <fullName evidence="1">Uncharacterized protein</fullName>
    </submittedName>
</protein>
<evidence type="ECO:0000313" key="1">
    <source>
        <dbReference type="EMBL" id="KAK3865354.1"/>
    </source>
</evidence>
<accession>A0AAE1F1V6</accession>
<name>A0AAE1F1V6_PETCI</name>
<evidence type="ECO:0000313" key="2">
    <source>
        <dbReference type="Proteomes" id="UP001286313"/>
    </source>
</evidence>
<reference evidence="1" key="1">
    <citation type="submission" date="2023-10" db="EMBL/GenBank/DDBJ databases">
        <title>Genome assemblies of two species of porcelain crab, Petrolisthes cinctipes and Petrolisthes manimaculis (Anomura: Porcellanidae).</title>
        <authorList>
            <person name="Angst P."/>
        </authorList>
    </citation>
    <scope>NUCLEOTIDE SEQUENCE</scope>
    <source>
        <strain evidence="1">PB745_01</strain>
        <tissue evidence="1">Gill</tissue>
    </source>
</reference>
<gene>
    <name evidence="1" type="ORF">Pcinc_029033</name>
</gene>
<dbReference type="AlphaFoldDB" id="A0AAE1F1V6"/>
<keyword evidence="2" id="KW-1185">Reference proteome</keyword>
<dbReference type="Proteomes" id="UP001286313">
    <property type="component" value="Unassembled WGS sequence"/>
</dbReference>
<dbReference type="EMBL" id="JAWQEG010003610">
    <property type="protein sequence ID" value="KAK3865354.1"/>
    <property type="molecule type" value="Genomic_DNA"/>
</dbReference>
<comment type="caution">
    <text evidence="1">The sequence shown here is derived from an EMBL/GenBank/DDBJ whole genome shotgun (WGS) entry which is preliminary data.</text>
</comment>
<organism evidence="1 2">
    <name type="scientific">Petrolisthes cinctipes</name>
    <name type="common">Flat porcelain crab</name>
    <dbReference type="NCBI Taxonomy" id="88211"/>
    <lineage>
        <taxon>Eukaryota</taxon>
        <taxon>Metazoa</taxon>
        <taxon>Ecdysozoa</taxon>
        <taxon>Arthropoda</taxon>
        <taxon>Crustacea</taxon>
        <taxon>Multicrustacea</taxon>
        <taxon>Malacostraca</taxon>
        <taxon>Eumalacostraca</taxon>
        <taxon>Eucarida</taxon>
        <taxon>Decapoda</taxon>
        <taxon>Pleocyemata</taxon>
        <taxon>Anomura</taxon>
        <taxon>Galatheoidea</taxon>
        <taxon>Porcellanidae</taxon>
        <taxon>Petrolisthes</taxon>
    </lineage>
</organism>
<proteinExistence type="predicted"/>